<dbReference type="Proteomes" id="UP001052739">
    <property type="component" value="Unassembled WGS sequence"/>
</dbReference>
<evidence type="ECO:0008006" key="3">
    <source>
        <dbReference type="Google" id="ProtNLM"/>
    </source>
</evidence>
<proteinExistence type="predicted"/>
<reference evidence="1" key="1">
    <citation type="submission" date="2024-05" db="EMBL/GenBank/DDBJ databases">
        <title>Whole genome shotgun sequence of Streptomyces hydrogenans NBRC 13475.</title>
        <authorList>
            <person name="Komaki H."/>
            <person name="Tamura T."/>
        </authorList>
    </citation>
    <scope>NUCLEOTIDE SEQUENCE</scope>
    <source>
        <strain evidence="1">NBRC 13475</strain>
    </source>
</reference>
<protein>
    <recommendedName>
        <fullName evidence="3">Integrase</fullName>
    </recommendedName>
</protein>
<dbReference type="EMBL" id="BNDW01000068">
    <property type="protein sequence ID" value="GHI25152.1"/>
    <property type="molecule type" value="Genomic_DNA"/>
</dbReference>
<evidence type="ECO:0000313" key="1">
    <source>
        <dbReference type="EMBL" id="GHI25152.1"/>
    </source>
</evidence>
<gene>
    <name evidence="1" type="ORF">Shyd_65230</name>
</gene>
<evidence type="ECO:0000313" key="2">
    <source>
        <dbReference type="Proteomes" id="UP001052739"/>
    </source>
</evidence>
<comment type="caution">
    <text evidence="1">The sequence shown here is derived from an EMBL/GenBank/DDBJ whole genome shotgun (WGS) entry which is preliminary data.</text>
</comment>
<name>A0ABQ3PJG3_9ACTN</name>
<sequence length="64" mass="7377">MAAKQGESHHKAKLTEDDVREMRERHAAGESIESIWLTTFVDLGIESCSTIGYAIHRKTWRHVR</sequence>
<dbReference type="RefSeq" id="WP_190221402.1">
    <property type="nucleotide sequence ID" value="NZ_BNBS01000001.1"/>
</dbReference>
<keyword evidence="2" id="KW-1185">Reference proteome</keyword>
<organism evidence="1 2">
    <name type="scientific">Streptomyces hydrogenans</name>
    <dbReference type="NCBI Taxonomy" id="1873719"/>
    <lineage>
        <taxon>Bacteria</taxon>
        <taxon>Bacillati</taxon>
        <taxon>Actinomycetota</taxon>
        <taxon>Actinomycetes</taxon>
        <taxon>Kitasatosporales</taxon>
        <taxon>Streptomycetaceae</taxon>
        <taxon>Streptomyces</taxon>
    </lineage>
</organism>
<accession>A0ABQ3PJG3</accession>